<evidence type="ECO:0000313" key="7">
    <source>
        <dbReference type="EMBL" id="CAE7459255.1"/>
    </source>
</evidence>
<feature type="transmembrane region" description="Helical" evidence="5">
    <location>
        <begin position="294"/>
        <end position="314"/>
    </location>
</feature>
<comment type="caution">
    <text evidence="7">The sequence shown here is derived from an EMBL/GenBank/DDBJ whole genome shotgun (WGS) entry which is preliminary data.</text>
</comment>
<evidence type="ECO:0000313" key="8">
    <source>
        <dbReference type="Proteomes" id="UP000649617"/>
    </source>
</evidence>
<dbReference type="PANTHER" id="PTHR46233">
    <property type="entry name" value="HYDROXYACYLGLUTATHIONE HYDROLASE GLOC"/>
    <property type="match status" value="1"/>
</dbReference>
<dbReference type="AlphaFoldDB" id="A0A812RXG2"/>
<dbReference type="GO" id="GO:0046872">
    <property type="term" value="F:metal ion binding"/>
    <property type="evidence" value="ECO:0007669"/>
    <property type="project" value="UniProtKB-KW"/>
</dbReference>
<evidence type="ECO:0000256" key="1">
    <source>
        <dbReference type="ARBA" id="ARBA00001947"/>
    </source>
</evidence>
<keyword evidence="2" id="KW-0479">Metal-binding</keyword>
<dbReference type="OrthoDB" id="449487at2759"/>
<dbReference type="SUPFAM" id="SSF56281">
    <property type="entry name" value="Metallo-hydrolase/oxidoreductase"/>
    <property type="match status" value="1"/>
</dbReference>
<dbReference type="InterPro" id="IPR036866">
    <property type="entry name" value="RibonucZ/Hydroxyglut_hydro"/>
</dbReference>
<evidence type="ECO:0000256" key="5">
    <source>
        <dbReference type="SAM" id="Phobius"/>
    </source>
</evidence>
<dbReference type="Gene3D" id="3.60.15.10">
    <property type="entry name" value="Ribonuclease Z/Hydroxyacylglutathione hydrolase-like"/>
    <property type="match status" value="1"/>
</dbReference>
<gene>
    <name evidence="7" type="primary">baeB</name>
    <name evidence="7" type="ORF">SPIL2461_LOCUS11386</name>
</gene>
<accession>A0A812RXG2</accession>
<dbReference type="Proteomes" id="UP000649617">
    <property type="component" value="Unassembled WGS sequence"/>
</dbReference>
<dbReference type="PANTHER" id="PTHR46233:SF3">
    <property type="entry name" value="HYDROXYACYLGLUTATHIONE HYDROLASE GLOC"/>
    <property type="match status" value="1"/>
</dbReference>
<dbReference type="SMART" id="SM00849">
    <property type="entry name" value="Lactamase_B"/>
    <property type="match status" value="1"/>
</dbReference>
<dbReference type="InterPro" id="IPR004843">
    <property type="entry name" value="Calcineurin-like_PHP"/>
</dbReference>
<keyword evidence="5" id="KW-1133">Transmembrane helix</keyword>
<keyword evidence="5" id="KW-0812">Transmembrane</keyword>
<evidence type="ECO:0000256" key="3">
    <source>
        <dbReference type="ARBA" id="ARBA00022801"/>
    </source>
</evidence>
<feature type="domain" description="Metallo-beta-lactamase" evidence="6">
    <location>
        <begin position="601"/>
        <end position="776"/>
    </location>
</feature>
<dbReference type="Pfam" id="PF00149">
    <property type="entry name" value="Metallophos"/>
    <property type="match status" value="1"/>
</dbReference>
<organism evidence="7 8">
    <name type="scientific">Symbiodinium pilosum</name>
    <name type="common">Dinoflagellate</name>
    <dbReference type="NCBI Taxonomy" id="2952"/>
    <lineage>
        <taxon>Eukaryota</taxon>
        <taxon>Sar</taxon>
        <taxon>Alveolata</taxon>
        <taxon>Dinophyceae</taxon>
        <taxon>Suessiales</taxon>
        <taxon>Symbiodiniaceae</taxon>
        <taxon>Symbiodinium</taxon>
    </lineage>
</organism>
<dbReference type="CDD" id="cd16275">
    <property type="entry name" value="BaeB-like_MBL-fold"/>
    <property type="match status" value="1"/>
</dbReference>
<evidence type="ECO:0000259" key="6">
    <source>
        <dbReference type="SMART" id="SM00849"/>
    </source>
</evidence>
<dbReference type="SUPFAM" id="SSF56300">
    <property type="entry name" value="Metallo-dependent phosphatases"/>
    <property type="match status" value="1"/>
</dbReference>
<dbReference type="InterPro" id="IPR001279">
    <property type="entry name" value="Metallo-B-lactamas"/>
</dbReference>
<dbReference type="InterPro" id="IPR029052">
    <property type="entry name" value="Metallo-depent_PP-like"/>
</dbReference>
<keyword evidence="8" id="KW-1185">Reference proteome</keyword>
<dbReference type="InterPro" id="IPR051453">
    <property type="entry name" value="MBL_Glyoxalase_II"/>
</dbReference>
<dbReference type="EMBL" id="CAJNIZ010022223">
    <property type="protein sequence ID" value="CAE7459255.1"/>
    <property type="molecule type" value="Genomic_DNA"/>
</dbReference>
<reference evidence="7" key="1">
    <citation type="submission" date="2021-02" db="EMBL/GenBank/DDBJ databases">
        <authorList>
            <person name="Dougan E. K."/>
            <person name="Rhodes N."/>
            <person name="Thang M."/>
            <person name="Chan C."/>
        </authorList>
    </citation>
    <scope>NUCLEOTIDE SEQUENCE</scope>
</reference>
<sequence>MEERGESAVWVNGAELPLSEYLAHSAGLLANHAPVLLLKILDPKPQAVAGELYFEVHEEKQEVYIVTHVDAQAWPGGVGGIRFGMDQVKRKSFGDAHQFRAAYLEAVQAYEKIRRQIDEQGVTDLADDEAKARAHMNSFAALRDLKVGDVVKVPTWTPHSLLHGVRVVEFQTQTYERFIISFAQQVVTQDHWDSTHAISHMHIDAPAQEQFDHIEPGIERIASFTDFNVWRLFHPLLRTAEHPDNRQRKTVGGRTQFMKYLSRRALFLLVVMSVAGLVLVYPPSRLISLLWPNWSVPFGLMAGLLAFPLILRLLHEQTNHAWSRAISAVVMTWLGICFVMLCLILVAEVLLMFPLPSETVGQGVAALVVLISMYAIFNAHRLHVHKIEVTANQTVNGTRLAQISDVHIGSRQPGFLKPIVQTVNALDADYVLITGDLIDMSNIDIDSLAPLGEIKAPTLFCIGNHERYVDLDAICQRLSSLGIEVLRNRSIDRDGLQFIGIDDAESKSQVAREIKALNANPDAFRILLYHRPDGAEEAAAWGVDLMLTGHTHRGQIVPFNFLVKKVHGYLGACYAAIPMTNANWSEPTDLIIEQIEIGPMQNYTYIIGSRETREVAIVDPAWDIDALTKHLAEKDYTLKAALATHYHPDHVGGSFSGHNVEGIAELMAINPVKVYCHKAEADGIKKVTEISDSDMVRVDSGDTLKLGNIEVEFLHTPGHTPGSQCFRIKNTLVSGDTLFINGCGRVDLPGSNTDDMYHSLRKLADLPDDTLLLPGHNYGHVPNATMGETKGMNVHLRIDNIETWHDIMGH</sequence>
<dbReference type="GO" id="GO:0016787">
    <property type="term" value="F:hydrolase activity"/>
    <property type="evidence" value="ECO:0007669"/>
    <property type="project" value="UniProtKB-KW"/>
</dbReference>
<keyword evidence="3" id="KW-0378">Hydrolase</keyword>
<keyword evidence="4" id="KW-0862">Zinc</keyword>
<name>A0A812RXG2_SYMPI</name>
<feature type="transmembrane region" description="Helical" evidence="5">
    <location>
        <begin position="265"/>
        <end position="282"/>
    </location>
</feature>
<protein>
    <submittedName>
        <fullName evidence="7">BaeB protein</fullName>
    </submittedName>
</protein>
<dbReference type="Gene3D" id="3.60.21.10">
    <property type="match status" value="1"/>
</dbReference>
<dbReference type="Pfam" id="PF00753">
    <property type="entry name" value="Lactamase_B"/>
    <property type="match status" value="1"/>
</dbReference>
<keyword evidence="5" id="KW-0472">Membrane</keyword>
<proteinExistence type="predicted"/>
<evidence type="ECO:0000256" key="2">
    <source>
        <dbReference type="ARBA" id="ARBA00022723"/>
    </source>
</evidence>
<evidence type="ECO:0000256" key="4">
    <source>
        <dbReference type="ARBA" id="ARBA00022833"/>
    </source>
</evidence>
<comment type="cofactor">
    <cofactor evidence="1">
        <name>Zn(2+)</name>
        <dbReference type="ChEBI" id="CHEBI:29105"/>
    </cofactor>
</comment>
<feature type="transmembrane region" description="Helical" evidence="5">
    <location>
        <begin position="326"/>
        <end position="353"/>
    </location>
</feature>